<proteinExistence type="predicted"/>
<evidence type="ECO:0000256" key="4">
    <source>
        <dbReference type="ARBA" id="ARBA00023136"/>
    </source>
</evidence>
<dbReference type="AlphaFoldDB" id="A0A9P5Z1U6"/>
<dbReference type="GO" id="GO:0016020">
    <property type="term" value="C:membrane"/>
    <property type="evidence" value="ECO:0007669"/>
    <property type="project" value="UniProtKB-SubCell"/>
</dbReference>
<dbReference type="InterPro" id="IPR009598">
    <property type="entry name" value="BCALP"/>
</dbReference>
<accession>A0A9P5Z1U6</accession>
<evidence type="ECO:0000256" key="2">
    <source>
        <dbReference type="ARBA" id="ARBA00022692"/>
    </source>
</evidence>
<dbReference type="SMART" id="SM01396">
    <property type="entry name" value="BC10"/>
    <property type="match status" value="1"/>
</dbReference>
<dbReference type="OrthoDB" id="5563033at2759"/>
<evidence type="ECO:0000256" key="1">
    <source>
        <dbReference type="ARBA" id="ARBA00004370"/>
    </source>
</evidence>
<reference evidence="6" key="1">
    <citation type="submission" date="2020-11" db="EMBL/GenBank/DDBJ databases">
        <authorList>
            <consortium name="DOE Joint Genome Institute"/>
            <person name="Ahrendt S."/>
            <person name="Riley R."/>
            <person name="Andreopoulos W."/>
            <person name="Labutti K."/>
            <person name="Pangilinan J."/>
            <person name="Ruiz-Duenas F.J."/>
            <person name="Barrasa J.M."/>
            <person name="Sanchez-Garcia M."/>
            <person name="Camarero S."/>
            <person name="Miyauchi S."/>
            <person name="Serrano A."/>
            <person name="Linde D."/>
            <person name="Babiker R."/>
            <person name="Drula E."/>
            <person name="Ayuso-Fernandez I."/>
            <person name="Pacheco R."/>
            <person name="Padilla G."/>
            <person name="Ferreira P."/>
            <person name="Barriuso J."/>
            <person name="Kellner H."/>
            <person name="Castanera R."/>
            <person name="Alfaro M."/>
            <person name="Ramirez L."/>
            <person name="Pisabarro A.G."/>
            <person name="Kuo A."/>
            <person name="Tritt A."/>
            <person name="Lipzen A."/>
            <person name="He G."/>
            <person name="Yan M."/>
            <person name="Ng V."/>
            <person name="Cullen D."/>
            <person name="Martin F."/>
            <person name="Rosso M.-N."/>
            <person name="Henrissat B."/>
            <person name="Hibbett D."/>
            <person name="Martinez A.T."/>
            <person name="Grigoriev I.V."/>
        </authorList>
    </citation>
    <scope>NUCLEOTIDE SEQUENCE</scope>
    <source>
        <strain evidence="6">CIRM-BRFM 674</strain>
    </source>
</reference>
<evidence type="ECO:0000256" key="5">
    <source>
        <dbReference type="SAM" id="Phobius"/>
    </source>
</evidence>
<keyword evidence="4 5" id="KW-0472">Membrane</keyword>
<dbReference type="EMBL" id="MU155228">
    <property type="protein sequence ID" value="KAF9478725.1"/>
    <property type="molecule type" value="Genomic_DNA"/>
</dbReference>
<dbReference type="Pfam" id="PF06726">
    <property type="entry name" value="BC10"/>
    <property type="match status" value="1"/>
</dbReference>
<protein>
    <submittedName>
        <fullName evidence="6">Uncharacterized protein</fullName>
    </submittedName>
</protein>
<gene>
    <name evidence="6" type="ORF">BDN70DRAFT_835600</name>
</gene>
<comment type="subcellular location">
    <subcellularLocation>
        <location evidence="1">Membrane</location>
    </subcellularLocation>
</comment>
<evidence type="ECO:0000256" key="3">
    <source>
        <dbReference type="ARBA" id="ARBA00022989"/>
    </source>
</evidence>
<keyword evidence="3 5" id="KW-1133">Transmembrane helix</keyword>
<evidence type="ECO:0000313" key="7">
    <source>
        <dbReference type="Proteomes" id="UP000807469"/>
    </source>
</evidence>
<keyword evidence="7" id="KW-1185">Reference proteome</keyword>
<sequence>MAYRRLMWCTRWFLPLLLLPLPTAPPYFLILFLLSLTIHAKPCFYCIVLLTTLFISSCYWQPFPIDSPLTVPWADNITTFAQALNATISPTYSRPLPTVMRVVDRCWCDFSVGSFFEPFNVSHWENISITRLSHDLERQQQLEDAHARDLLENHHHTETEGVFIATEQESMPAAIGTIPTTSPTTSLGFWSRLKHLTEITSIPVASESVHALSSTADVPHITGASVAKATSTISPPQVTPTSDSLFSFIHKEYDLHPYGLGMVIDLRWS</sequence>
<evidence type="ECO:0000313" key="6">
    <source>
        <dbReference type="EMBL" id="KAF9478725.1"/>
    </source>
</evidence>
<dbReference type="PANTHER" id="PTHR13259">
    <property type="entry name" value="BLADDER CANCER 10 KD PROTEIN HOMOLOG"/>
    <property type="match status" value="1"/>
</dbReference>
<organism evidence="6 7">
    <name type="scientific">Pholiota conissans</name>
    <dbReference type="NCBI Taxonomy" id="109636"/>
    <lineage>
        <taxon>Eukaryota</taxon>
        <taxon>Fungi</taxon>
        <taxon>Dikarya</taxon>
        <taxon>Basidiomycota</taxon>
        <taxon>Agaricomycotina</taxon>
        <taxon>Agaricomycetes</taxon>
        <taxon>Agaricomycetidae</taxon>
        <taxon>Agaricales</taxon>
        <taxon>Agaricineae</taxon>
        <taxon>Strophariaceae</taxon>
        <taxon>Pholiota</taxon>
    </lineage>
</organism>
<feature type="transmembrane region" description="Helical" evidence="5">
    <location>
        <begin position="12"/>
        <end position="36"/>
    </location>
</feature>
<comment type="caution">
    <text evidence="6">The sequence shown here is derived from an EMBL/GenBank/DDBJ whole genome shotgun (WGS) entry which is preliminary data.</text>
</comment>
<dbReference type="Proteomes" id="UP000807469">
    <property type="component" value="Unassembled WGS sequence"/>
</dbReference>
<keyword evidence="2 5" id="KW-0812">Transmembrane</keyword>
<dbReference type="PANTHER" id="PTHR13259:SF1">
    <property type="entry name" value="BLADDER CANCER-ASSOCIATED PROTEIN"/>
    <property type="match status" value="1"/>
</dbReference>
<name>A0A9P5Z1U6_9AGAR</name>